<comment type="similarity">
    <text evidence="2">Belongs to the UQCR10/QCR9 family.</text>
</comment>
<dbReference type="EMBL" id="JBBPBF010000022">
    <property type="protein sequence ID" value="KAK7609610.1"/>
    <property type="molecule type" value="Genomic_DNA"/>
</dbReference>
<comment type="caution">
    <text evidence="12">The sequence shown here is derived from an EMBL/GenBank/DDBJ whole genome shotgun (WGS) entry which is preliminary data.</text>
</comment>
<accession>A0ABR1N5M2</accession>
<keyword evidence="3" id="KW-0813">Transport</keyword>
<dbReference type="Gene3D" id="1.20.5.260">
    <property type="entry name" value="Cytochrome b-c1 complex subunit 9"/>
    <property type="match status" value="1"/>
</dbReference>
<reference evidence="12 13" key="1">
    <citation type="submission" date="2024-04" db="EMBL/GenBank/DDBJ databases">
        <title>Phyllosticta paracitricarpa is synonymous to the EU quarantine fungus P. citricarpa based on phylogenomic analyses.</title>
        <authorList>
            <consortium name="Lawrence Berkeley National Laboratory"/>
            <person name="Van ingen-buijs V.A."/>
            <person name="Van westerhoven A.C."/>
            <person name="Haridas S."/>
            <person name="Skiadas P."/>
            <person name="Martin F."/>
            <person name="Groenewald J.Z."/>
            <person name="Crous P.W."/>
            <person name="Seidl M.F."/>
        </authorList>
    </citation>
    <scope>NUCLEOTIDE SEQUENCE [LARGE SCALE GENOMIC DNA]</scope>
    <source>
        <strain evidence="12 13">CBS 141358</strain>
    </source>
</reference>
<comment type="subcellular location">
    <subcellularLocation>
        <location evidence="1">Mitochondrion inner membrane</location>
        <topology evidence="1">Single-pass membrane protein</topology>
    </subcellularLocation>
</comment>
<keyword evidence="6" id="KW-0999">Mitochondrion inner membrane</keyword>
<keyword evidence="7" id="KW-0249">Electron transport</keyword>
<dbReference type="Proteomes" id="UP001367316">
    <property type="component" value="Unassembled WGS sequence"/>
</dbReference>
<evidence type="ECO:0000256" key="4">
    <source>
        <dbReference type="ARBA" id="ARBA00022660"/>
    </source>
</evidence>
<dbReference type="Pfam" id="PF05365">
    <property type="entry name" value="UCR_UQCRX_QCR9"/>
    <property type="match status" value="1"/>
</dbReference>
<keyword evidence="8" id="KW-1133">Transmembrane helix</keyword>
<dbReference type="PANTHER" id="PTHR12980">
    <property type="entry name" value="UBIQUINOL-CYTOCHROME C REDUCTASE COMPLEX, SUBUNIT X"/>
    <property type="match status" value="1"/>
</dbReference>
<evidence type="ECO:0000256" key="9">
    <source>
        <dbReference type="ARBA" id="ARBA00023128"/>
    </source>
</evidence>
<keyword evidence="9" id="KW-0496">Mitochondrion</keyword>
<sequence>MAGHLQASFLRAAGNETTTNDCASTIIKRNYIFVSTVFVGAFGLQLCVPLRRNSFGQVTQEAYTRRNRAFDTASDSLWNNINKGRQWKDIKHQYLEKEDDDE</sequence>
<gene>
    <name evidence="12" type="ORF">JOL62DRAFT_557572</name>
</gene>
<dbReference type="InterPro" id="IPR008027">
    <property type="entry name" value="QCR9"/>
</dbReference>
<dbReference type="SUPFAM" id="SSF81514">
    <property type="entry name" value="Subunit X (non-heme 7 kDa protein) of cytochrome bc1 complex (Ubiquinol-cytochrome c reductase)"/>
    <property type="match status" value="1"/>
</dbReference>
<protein>
    <recommendedName>
        <fullName evidence="11">Complex III subunit 9</fullName>
    </recommendedName>
</protein>
<evidence type="ECO:0000256" key="5">
    <source>
        <dbReference type="ARBA" id="ARBA00022692"/>
    </source>
</evidence>
<evidence type="ECO:0000256" key="3">
    <source>
        <dbReference type="ARBA" id="ARBA00022448"/>
    </source>
</evidence>
<evidence type="ECO:0000256" key="11">
    <source>
        <dbReference type="ARBA" id="ARBA00044247"/>
    </source>
</evidence>
<evidence type="ECO:0000256" key="1">
    <source>
        <dbReference type="ARBA" id="ARBA00004434"/>
    </source>
</evidence>
<keyword evidence="4" id="KW-0679">Respiratory chain</keyword>
<evidence type="ECO:0000256" key="2">
    <source>
        <dbReference type="ARBA" id="ARBA00007856"/>
    </source>
</evidence>
<dbReference type="PANTHER" id="PTHR12980:SF0">
    <property type="entry name" value="CYTOCHROME B-C1 COMPLEX SUBUNIT 9"/>
    <property type="match status" value="1"/>
</dbReference>
<name>A0ABR1N5M2_9PEZI</name>
<keyword evidence="10" id="KW-0472">Membrane</keyword>
<evidence type="ECO:0000256" key="10">
    <source>
        <dbReference type="ARBA" id="ARBA00023136"/>
    </source>
</evidence>
<organism evidence="12 13">
    <name type="scientific">Phyllosticta paracitricarpa</name>
    <dbReference type="NCBI Taxonomy" id="2016321"/>
    <lineage>
        <taxon>Eukaryota</taxon>
        <taxon>Fungi</taxon>
        <taxon>Dikarya</taxon>
        <taxon>Ascomycota</taxon>
        <taxon>Pezizomycotina</taxon>
        <taxon>Dothideomycetes</taxon>
        <taxon>Dothideomycetes incertae sedis</taxon>
        <taxon>Botryosphaeriales</taxon>
        <taxon>Phyllostictaceae</taxon>
        <taxon>Phyllosticta</taxon>
    </lineage>
</organism>
<proteinExistence type="inferred from homology"/>
<keyword evidence="13" id="KW-1185">Reference proteome</keyword>
<keyword evidence="5" id="KW-0812">Transmembrane</keyword>
<evidence type="ECO:0000256" key="8">
    <source>
        <dbReference type="ARBA" id="ARBA00022989"/>
    </source>
</evidence>
<evidence type="ECO:0000256" key="6">
    <source>
        <dbReference type="ARBA" id="ARBA00022792"/>
    </source>
</evidence>
<evidence type="ECO:0000313" key="13">
    <source>
        <dbReference type="Proteomes" id="UP001367316"/>
    </source>
</evidence>
<evidence type="ECO:0000256" key="7">
    <source>
        <dbReference type="ARBA" id="ARBA00022982"/>
    </source>
</evidence>
<evidence type="ECO:0000313" key="12">
    <source>
        <dbReference type="EMBL" id="KAK7609610.1"/>
    </source>
</evidence>
<dbReference type="InterPro" id="IPR036656">
    <property type="entry name" value="QCR9_sf"/>
</dbReference>